<keyword evidence="6" id="KW-0472">Membrane</keyword>
<comment type="subcellular location">
    <subcellularLocation>
        <location evidence="1">Membrane</location>
        <topology evidence="1">Multi-pass membrane protein</topology>
    </subcellularLocation>
</comment>
<keyword evidence="8" id="KW-1185">Reference proteome</keyword>
<keyword evidence="4" id="KW-0812">Transmembrane</keyword>
<evidence type="ECO:0000313" key="8">
    <source>
        <dbReference type="Proteomes" id="UP001210925"/>
    </source>
</evidence>
<dbReference type="EMBL" id="JADGKB010000132">
    <property type="protein sequence ID" value="KAJ3252706.1"/>
    <property type="molecule type" value="Genomic_DNA"/>
</dbReference>
<reference evidence="7" key="1">
    <citation type="submission" date="2020-05" db="EMBL/GenBank/DDBJ databases">
        <title>Phylogenomic resolution of chytrid fungi.</title>
        <authorList>
            <person name="Stajich J.E."/>
            <person name="Amses K."/>
            <person name="Simmons R."/>
            <person name="Seto K."/>
            <person name="Myers J."/>
            <person name="Bonds A."/>
            <person name="Quandt C.A."/>
            <person name="Barry K."/>
            <person name="Liu P."/>
            <person name="Grigoriev I."/>
            <person name="Longcore J.E."/>
            <person name="James T.Y."/>
        </authorList>
    </citation>
    <scope>NUCLEOTIDE SEQUENCE</scope>
    <source>
        <strain evidence="7">PLAUS21</strain>
    </source>
</reference>
<dbReference type="GO" id="GO:0072546">
    <property type="term" value="C:EMC complex"/>
    <property type="evidence" value="ECO:0007669"/>
    <property type="project" value="TreeGrafter"/>
</dbReference>
<evidence type="ECO:0000256" key="6">
    <source>
        <dbReference type="ARBA" id="ARBA00023136"/>
    </source>
</evidence>
<accession>A0AAD5Y0Z6</accession>
<evidence type="ECO:0000313" key="7">
    <source>
        <dbReference type="EMBL" id="KAJ3252706.1"/>
    </source>
</evidence>
<protein>
    <recommendedName>
        <fullName evidence="3">ER membrane protein complex subunit 3</fullName>
    </recommendedName>
</protein>
<dbReference type="PANTHER" id="PTHR13116:SF5">
    <property type="entry name" value="ER MEMBRANE PROTEIN COMPLEX SUBUNIT 3"/>
    <property type="match status" value="1"/>
</dbReference>
<sequence length="177" mass="20151">MLVMILVGILRHNGMQLLQSPPKPDIKQLRESACLLRVRTFRSLAGGLAKQAYEGRKEYFVKNMHSYLKNPNAEATNPMADPGQMEGTMEIFKAMLQSGIETQDMDYSKLILAASGSMDMMQMQQMSGSNPMAQPSEAIKTFKSEAEFLELHKYVFRFEDIEDLVLEKYGKKNKKMK</sequence>
<comment type="similarity">
    <text evidence="2">Belongs to the EMC3 family.</text>
</comment>
<evidence type="ECO:0000256" key="2">
    <source>
        <dbReference type="ARBA" id="ARBA00005376"/>
    </source>
</evidence>
<name>A0AAD5Y0Z6_9FUNG</name>
<evidence type="ECO:0000256" key="5">
    <source>
        <dbReference type="ARBA" id="ARBA00022989"/>
    </source>
</evidence>
<dbReference type="AlphaFoldDB" id="A0AAD5Y0Z6"/>
<dbReference type="InterPro" id="IPR008568">
    <property type="entry name" value="EMC3"/>
</dbReference>
<dbReference type="Proteomes" id="UP001210925">
    <property type="component" value="Unassembled WGS sequence"/>
</dbReference>
<evidence type="ECO:0000256" key="3">
    <source>
        <dbReference type="ARBA" id="ARBA00020822"/>
    </source>
</evidence>
<dbReference type="GO" id="GO:0034975">
    <property type="term" value="P:protein folding in endoplasmic reticulum"/>
    <property type="evidence" value="ECO:0007669"/>
    <property type="project" value="TreeGrafter"/>
</dbReference>
<evidence type="ECO:0000256" key="1">
    <source>
        <dbReference type="ARBA" id="ARBA00004141"/>
    </source>
</evidence>
<gene>
    <name evidence="7" type="primary">EMC3</name>
    <name evidence="7" type="ORF">HK103_001319</name>
</gene>
<evidence type="ECO:0000256" key="4">
    <source>
        <dbReference type="ARBA" id="ARBA00022692"/>
    </source>
</evidence>
<comment type="caution">
    <text evidence="7">The sequence shown here is derived from an EMBL/GenBank/DDBJ whole genome shotgun (WGS) entry which is preliminary data.</text>
</comment>
<dbReference type="Pfam" id="PF01956">
    <property type="entry name" value="EMC3_TMCO1"/>
    <property type="match status" value="1"/>
</dbReference>
<keyword evidence="5" id="KW-1133">Transmembrane helix</keyword>
<dbReference type="InterPro" id="IPR002809">
    <property type="entry name" value="EMC3/TMCO1"/>
</dbReference>
<proteinExistence type="inferred from homology"/>
<dbReference type="PANTHER" id="PTHR13116">
    <property type="entry name" value="ER MEMBRANE PROTEIN COMPLEX SUBUNIT 3"/>
    <property type="match status" value="1"/>
</dbReference>
<organism evidence="7 8">
    <name type="scientific">Boothiomyces macroporosus</name>
    <dbReference type="NCBI Taxonomy" id="261099"/>
    <lineage>
        <taxon>Eukaryota</taxon>
        <taxon>Fungi</taxon>
        <taxon>Fungi incertae sedis</taxon>
        <taxon>Chytridiomycota</taxon>
        <taxon>Chytridiomycota incertae sedis</taxon>
        <taxon>Chytridiomycetes</taxon>
        <taxon>Rhizophydiales</taxon>
        <taxon>Terramycetaceae</taxon>
        <taxon>Boothiomyces</taxon>
    </lineage>
</organism>